<comment type="caution">
    <text evidence="2">The sequence shown here is derived from an EMBL/GenBank/DDBJ whole genome shotgun (WGS) entry which is preliminary data.</text>
</comment>
<gene>
    <name evidence="2" type="ORF">PCG10_005086</name>
</gene>
<reference evidence="2" key="1">
    <citation type="submission" date="2020-02" db="EMBL/GenBank/DDBJ databases">
        <authorList>
            <person name="Lichtner F.J."/>
        </authorList>
    </citation>
    <scope>NUCLEOTIDE SEQUENCE</scope>
    <source>
        <strain evidence="2">G10</strain>
    </source>
</reference>
<evidence type="ECO:0000313" key="2">
    <source>
        <dbReference type="EMBL" id="KAF7530110.1"/>
    </source>
</evidence>
<keyword evidence="1" id="KW-0812">Transmembrane</keyword>
<proteinExistence type="predicted"/>
<evidence type="ECO:0000256" key="1">
    <source>
        <dbReference type="SAM" id="Phobius"/>
    </source>
</evidence>
<dbReference type="EMBL" id="JAAOZQ010000003">
    <property type="protein sequence ID" value="KAF7530110.1"/>
    <property type="molecule type" value="Genomic_DNA"/>
</dbReference>
<sequence length="125" mass="13721">MGMLLSSQFAALSAAKPEQNAATSVTTYYFAQQVGLMTGITAAKALLIKEMRRGLNVALKDQPGRAKLIDQIMKHRQLMGLVPPALAEPVRLVIQKSYYVSPVISLASLLLAFFLVLKQRDVKTF</sequence>
<keyword evidence="1" id="KW-0472">Membrane</keyword>
<dbReference type="Proteomes" id="UP000701341">
    <property type="component" value="Unassembled WGS sequence"/>
</dbReference>
<keyword evidence="1" id="KW-1133">Transmembrane helix</keyword>
<accession>A0A9P5GSB5</accession>
<feature type="transmembrane region" description="Helical" evidence="1">
    <location>
        <begin position="98"/>
        <end position="117"/>
    </location>
</feature>
<evidence type="ECO:0000313" key="3">
    <source>
        <dbReference type="Proteomes" id="UP000701341"/>
    </source>
</evidence>
<dbReference type="AlphaFoldDB" id="A0A9P5GSB5"/>
<keyword evidence="3" id="KW-1185">Reference proteome</keyword>
<protein>
    <submittedName>
        <fullName evidence="2">Uncharacterized protein</fullName>
    </submittedName>
</protein>
<organism evidence="2 3">
    <name type="scientific">Penicillium crustosum</name>
    <name type="common">Blue mold fungus</name>
    <dbReference type="NCBI Taxonomy" id="36656"/>
    <lineage>
        <taxon>Eukaryota</taxon>
        <taxon>Fungi</taxon>
        <taxon>Dikarya</taxon>
        <taxon>Ascomycota</taxon>
        <taxon>Pezizomycotina</taxon>
        <taxon>Eurotiomycetes</taxon>
        <taxon>Eurotiomycetidae</taxon>
        <taxon>Eurotiales</taxon>
        <taxon>Aspergillaceae</taxon>
        <taxon>Penicillium</taxon>
    </lineage>
</organism>
<name>A0A9P5GSB5_PENCR</name>